<dbReference type="CDD" id="cd05819">
    <property type="entry name" value="NHL"/>
    <property type="match status" value="1"/>
</dbReference>
<dbReference type="GO" id="GO:0008270">
    <property type="term" value="F:zinc ion binding"/>
    <property type="evidence" value="ECO:0007669"/>
    <property type="project" value="UniProtKB-KW"/>
</dbReference>
<keyword evidence="3 5" id="KW-0863">Zinc-finger</keyword>
<feature type="repeat" description="NHL" evidence="7">
    <location>
        <begin position="1086"/>
        <end position="1129"/>
    </location>
</feature>
<dbReference type="InterPro" id="IPR036188">
    <property type="entry name" value="FAD/NAD-bd_sf"/>
</dbReference>
<dbReference type="Gene3D" id="2.60.40.10">
    <property type="entry name" value="Immunoglobulins"/>
    <property type="match status" value="2"/>
</dbReference>
<dbReference type="InterPro" id="IPR002938">
    <property type="entry name" value="FAD-bd"/>
</dbReference>
<dbReference type="Proteomes" id="UP000225706">
    <property type="component" value="Unassembled WGS sequence"/>
</dbReference>
<feature type="domain" description="B box-type" evidence="9">
    <location>
        <begin position="582"/>
        <end position="625"/>
    </location>
</feature>
<dbReference type="OrthoDB" id="10053569at2759"/>
<dbReference type="InterPro" id="IPR013783">
    <property type="entry name" value="Ig-like_fold"/>
</dbReference>
<reference evidence="11" key="1">
    <citation type="journal article" date="2017" name="bioRxiv">
        <title>Comparative analysis of the genomes of Stylophora pistillata and Acropora digitifera provides evidence for extensive differences between species of corals.</title>
        <authorList>
            <person name="Voolstra C.R."/>
            <person name="Li Y."/>
            <person name="Liew Y.J."/>
            <person name="Baumgarten S."/>
            <person name="Zoccola D."/>
            <person name="Flot J.-F."/>
            <person name="Tambutte S."/>
            <person name="Allemand D."/>
            <person name="Aranda M."/>
        </authorList>
    </citation>
    <scope>NUCLEOTIDE SEQUENCE [LARGE SCALE GENOMIC DNA]</scope>
</reference>
<organism evidence="10 11">
    <name type="scientific">Stylophora pistillata</name>
    <name type="common">Smooth cauliflower coral</name>
    <dbReference type="NCBI Taxonomy" id="50429"/>
    <lineage>
        <taxon>Eukaryota</taxon>
        <taxon>Metazoa</taxon>
        <taxon>Cnidaria</taxon>
        <taxon>Anthozoa</taxon>
        <taxon>Hexacorallia</taxon>
        <taxon>Scleractinia</taxon>
        <taxon>Astrocoeniina</taxon>
        <taxon>Pocilloporidae</taxon>
        <taxon>Stylophora</taxon>
    </lineage>
</organism>
<dbReference type="SUPFAM" id="SSF51905">
    <property type="entry name" value="FAD/NAD(P)-binding domain"/>
    <property type="match status" value="1"/>
</dbReference>
<feature type="repeat" description="NHL" evidence="7">
    <location>
        <begin position="905"/>
        <end position="946"/>
    </location>
</feature>
<dbReference type="InterPro" id="IPR001258">
    <property type="entry name" value="NHL_repeat"/>
</dbReference>
<evidence type="ECO:0000256" key="6">
    <source>
        <dbReference type="PROSITE-ProRule" id="PRU00087"/>
    </source>
</evidence>
<evidence type="ECO:0000313" key="10">
    <source>
        <dbReference type="EMBL" id="PFX23129.1"/>
    </source>
</evidence>
<dbReference type="GO" id="GO:0043161">
    <property type="term" value="P:proteasome-mediated ubiquitin-dependent protein catabolic process"/>
    <property type="evidence" value="ECO:0007669"/>
    <property type="project" value="TreeGrafter"/>
</dbReference>
<evidence type="ECO:0000256" key="1">
    <source>
        <dbReference type="ARBA" id="ARBA00022723"/>
    </source>
</evidence>
<feature type="domain" description="B box-type" evidence="9">
    <location>
        <begin position="1233"/>
        <end position="1276"/>
    </location>
</feature>
<dbReference type="EMBL" id="LSMT01000217">
    <property type="protein sequence ID" value="PFX23129.1"/>
    <property type="molecule type" value="Genomic_DNA"/>
</dbReference>
<keyword evidence="4" id="KW-0862">Zinc</keyword>
<evidence type="ECO:0000259" key="9">
    <source>
        <dbReference type="PROSITE" id="PS50119"/>
    </source>
</evidence>
<dbReference type="SMART" id="SM00557">
    <property type="entry name" value="IG_FLMN"/>
    <property type="match status" value="2"/>
</dbReference>
<gene>
    <name evidence="10" type="primary">trim71</name>
    <name evidence="10" type="ORF">AWC38_SpisGene12327</name>
</gene>
<feature type="coiled-coil region" evidence="8">
    <location>
        <begin position="1349"/>
        <end position="1383"/>
    </location>
</feature>
<feature type="repeat" description="NHL" evidence="7">
    <location>
        <begin position="1602"/>
        <end position="1645"/>
    </location>
</feature>
<dbReference type="PANTHER" id="PTHR24104:SF57">
    <property type="entry name" value="BEE-MILK PROTEIN"/>
    <property type="match status" value="1"/>
</dbReference>
<dbReference type="GO" id="GO:0000209">
    <property type="term" value="P:protein polyubiquitination"/>
    <property type="evidence" value="ECO:0007669"/>
    <property type="project" value="TreeGrafter"/>
</dbReference>
<dbReference type="Pfam" id="PF00643">
    <property type="entry name" value="zf-B_box"/>
    <property type="match status" value="3"/>
</dbReference>
<dbReference type="InterPro" id="IPR001298">
    <property type="entry name" value="Filamin/ABP280_rpt"/>
</dbReference>
<evidence type="ECO:0000256" key="4">
    <source>
        <dbReference type="ARBA" id="ARBA00022833"/>
    </source>
</evidence>
<keyword evidence="1" id="KW-0479">Metal-binding</keyword>
<dbReference type="InterPro" id="IPR050952">
    <property type="entry name" value="TRIM-NHL_E3_ligases"/>
</dbReference>
<dbReference type="SMART" id="SM00336">
    <property type="entry name" value="BBOX"/>
    <property type="match status" value="4"/>
</dbReference>
<evidence type="ECO:0000313" key="11">
    <source>
        <dbReference type="Proteomes" id="UP000225706"/>
    </source>
</evidence>
<dbReference type="GO" id="GO:0000932">
    <property type="term" value="C:P-body"/>
    <property type="evidence" value="ECO:0007669"/>
    <property type="project" value="UniProtKB-SubCell"/>
</dbReference>
<name>A0A2B4S256_STYPI</name>
<sequence>MLVSVSTIDPRLVEFVGGRSTNLGLSTRGIEALKVAGALESILPLGVAVYGRKIHPTTGDISTLYFEHGENIPMMAMQRRKVNEKLLSAAETYPNVHLHFKHKLVSTNLETGHLVLSCPDGKTVDVDAQLVIGADGAHSTVRSEMMKRPRFDFSQEYISHGYKELQLLPNKNGEYAFVEDYLHIWPRDGFMLIAIPNKDPSFTCTLFMPYENFETLETKEDFLSFFNAVFPDFVQLMGEERILEDFFKNPVWHTVSVKLRSLVNSFWFLLERKAMYALNRLMPKTFIPLHTMMVRVLLLMGSLTGLAGLMVLCARHLIGESDSGVPSDWFSLPGLSQFRPEILLVFTVWVAPRKLRYEADLAEKMTWKIRFEDLKMKGKVKQEPKPQGMLPFWFNNIIMPHQSAAPSGANSTQVSRNSENPSAISDLEGKAEYAGTTTGECMLALMLPYLRKRSVQLTRDVLIELKQCLKHWQRTSHGRDSIRCPMCQAISKVPESGDLEDLPTSFYLYGLIDVLAIKECKTSQVRCGNCDKKSSEISYCFHCCVFWCDECVVGHNIIRGNKDHRVLALKDFQDKDYEDVMKRPALCRKEDHNNEELKFFCKECEMPVCQTCVTLNHGGHDMKLIKEEAETQKTEMNSFIENQPRNLQAKENAVIKCDEDCARLIQNGRDVKRAVQTFVENLTAVIEAKKRNIFATLEKETSKSIECVTKQKTEIESQIKAIKSSLEKAEKLFTRSTNAEVVQLKMSFDTILEGADQTEPTDRDPEIVAHFLFVGNQRLLNTIKTEGIGTLKKGTKASQCVVEGKGLKEGIINREAQFTLTTRDVEGRLYYNECDHVTVEIRDEQGRESVTEVQINDCKDGVYQISYLFRGQGKCQVAVEVNGEHVHDSPFTVHVTPFQLKPILSFGKKGSSLGMFGYPWGVAVNNKNEIAVTDQWNHRVQIFNSKGNYLRSFGRTGTKAGEFIYPRGITYHDNGNIFAADHGSNRVQIFSGEGEYVGSFGGEGRLDSQLNNPWGLSVDSDGNIIVADSGNKLIKIFSPDGKFLQKIGGKGLFKCPFHCVQYDRYLIVSDHHQHCIKVFDRSGNFLYKFGKEGTGDGEFNLPRCLTLNNFGHLTVCDGGNHRIQVFDLNGKFLGRFGTNGDNIGEFNIPNALAVLGNGHICVCDMARSYVSLSEQKKLYMRKELKSQDCPEHHYDRHFTVLCVVGHNIIRSNKDHRVLAIKEFQDKDYEDVMKRPAFCPKEDHNKEELKYFCKDCEMPVCQICVTIDHGGHNIKLIKEEAETQKTEMRSHIENQQHNLQAKMNAVSRLDEDCARLIQQGEDAKREIQTFVDNLIAIIEANKQNIFATVEKETSKSIERLSERKTEIERQITAINSTLEKAEKLFTRSTNAEIVRLKKSFDTIFEGGVDQTEPTDHVPEHLAQFVLVKNQNLLDIVMTEEIGTLKKPTKASQCVVEGKGLEEVNIIREAKFTLTTRDIEGRQCYHERDHVTVEIRDEQGHGSVTELQINNCKDGVYQISYLPRDQRKCQVAVKVKGEHVQHSPFTVHVTPFQLKPIRSFGKIDLGLGTFRPPWGVAVNYMNEIAVTDDSHHTVQIFNIQGNYVRSFGRYGTGAGEFINPMGITYNDNGNFLVVDSGNHRIQIFTGEGEYVGIFGGNGNFLYKFGKGGSGNGEFHFPTCLTLNKFGLLMVCDGANDRIQVFDLSGKFLGSNKNHRVLVLKDFQDKDYEDVMIRPAFCPEEDYNKEELKYFCKGCEMPVCQICVTLNHGGHNLKLIKAEAETQKTEMNSFIENQRRNLQAKINVAIKIDQDCARLIQHGEEVKRAVQTIVDNLTAVIQAKKRNTFTTVEKELRKRKSIECIAKRKTEIERQITAIKSSLKKAEKLNFTRSKNAEVVQLKKSLDAIFEGVDQTEPTVRDLEIVAHSHSHSHSFFYAFILFVKNQKLFDTVKTEDIGTLKKNQQKRVSVLLKAKDWKKELLTVKRSLL</sequence>
<keyword evidence="11" id="KW-1185">Reference proteome</keyword>
<keyword evidence="2" id="KW-0677">Repeat</keyword>
<dbReference type="InterPro" id="IPR011042">
    <property type="entry name" value="6-blade_b-propeller_TolB-like"/>
</dbReference>
<feature type="repeat" description="NHL" evidence="7">
    <location>
        <begin position="950"/>
        <end position="993"/>
    </location>
</feature>
<dbReference type="GO" id="GO:0061630">
    <property type="term" value="F:ubiquitin protein ligase activity"/>
    <property type="evidence" value="ECO:0007669"/>
    <property type="project" value="TreeGrafter"/>
</dbReference>
<dbReference type="Pfam" id="PF01436">
    <property type="entry name" value="NHL"/>
    <property type="match status" value="5"/>
</dbReference>
<dbReference type="GO" id="GO:0003723">
    <property type="term" value="F:RNA binding"/>
    <property type="evidence" value="ECO:0007669"/>
    <property type="project" value="UniProtKB-KW"/>
</dbReference>
<dbReference type="Pfam" id="PF00630">
    <property type="entry name" value="Filamin"/>
    <property type="match status" value="2"/>
</dbReference>
<dbReference type="Gene3D" id="3.30.160.60">
    <property type="entry name" value="Classic Zinc Finger"/>
    <property type="match status" value="3"/>
</dbReference>
<feature type="repeat" description="NHL" evidence="7">
    <location>
        <begin position="1555"/>
        <end position="1598"/>
    </location>
</feature>
<feature type="domain" description="B box-type" evidence="9">
    <location>
        <begin position="1730"/>
        <end position="1773"/>
    </location>
</feature>
<comment type="caution">
    <text evidence="10">The sequence shown here is derived from an EMBL/GenBank/DDBJ whole genome shotgun (WGS) entry which is preliminary data.</text>
</comment>
<accession>A0A2B4S256</accession>
<protein>
    <submittedName>
        <fullName evidence="10">E3 ubiquitin-protein ligase TRIM71</fullName>
    </submittedName>
</protein>
<feature type="repeat" description="NHL" evidence="7">
    <location>
        <begin position="997"/>
        <end position="1040"/>
    </location>
</feature>
<evidence type="ECO:0000256" key="2">
    <source>
        <dbReference type="ARBA" id="ARBA00022737"/>
    </source>
</evidence>
<dbReference type="PROSITE" id="PS50194">
    <property type="entry name" value="FILAMIN_REPEAT"/>
    <property type="match status" value="2"/>
</dbReference>
<feature type="repeat" description="Filamin" evidence="6">
    <location>
        <begin position="792"/>
        <end position="895"/>
    </location>
</feature>
<evidence type="ECO:0000256" key="8">
    <source>
        <dbReference type="SAM" id="Coils"/>
    </source>
</evidence>
<feature type="coiled-coil region" evidence="8">
    <location>
        <begin position="1277"/>
        <end position="1325"/>
    </location>
</feature>
<dbReference type="Pfam" id="PF17170">
    <property type="entry name" value="DUF5128"/>
    <property type="match status" value="1"/>
</dbReference>
<dbReference type="Pfam" id="PF01494">
    <property type="entry name" value="FAD_binding_3"/>
    <property type="match status" value="1"/>
</dbReference>
<dbReference type="InterPro" id="IPR017868">
    <property type="entry name" value="Filamin/ABP280_repeat-like"/>
</dbReference>
<dbReference type="PROSITE" id="PS50119">
    <property type="entry name" value="ZF_BBOX"/>
    <property type="match status" value="3"/>
</dbReference>
<dbReference type="GO" id="GO:0071949">
    <property type="term" value="F:FAD binding"/>
    <property type="evidence" value="ECO:0007669"/>
    <property type="project" value="InterPro"/>
</dbReference>
<feature type="repeat" description="Filamin" evidence="6">
    <location>
        <begin position="1444"/>
        <end position="1547"/>
    </location>
</feature>
<keyword evidence="8" id="KW-0175">Coiled coil</keyword>
<dbReference type="PANTHER" id="PTHR24104">
    <property type="entry name" value="E3 UBIQUITIN-PROTEIN LIGASE NHLRC1-RELATED"/>
    <property type="match status" value="1"/>
</dbReference>
<evidence type="ECO:0000256" key="5">
    <source>
        <dbReference type="PROSITE-ProRule" id="PRU00024"/>
    </source>
</evidence>
<dbReference type="Gene3D" id="2.120.10.30">
    <property type="entry name" value="TolB, C-terminal domain"/>
    <property type="match status" value="4"/>
</dbReference>
<dbReference type="InterPro" id="IPR014756">
    <property type="entry name" value="Ig_E-set"/>
</dbReference>
<feature type="repeat" description="NHL" evidence="7">
    <location>
        <begin position="1659"/>
        <end position="1702"/>
    </location>
</feature>
<dbReference type="PROSITE" id="PS51125">
    <property type="entry name" value="NHL"/>
    <property type="match status" value="7"/>
</dbReference>
<evidence type="ECO:0000256" key="3">
    <source>
        <dbReference type="ARBA" id="ARBA00022771"/>
    </source>
</evidence>
<evidence type="ECO:0000256" key="7">
    <source>
        <dbReference type="PROSITE-ProRule" id="PRU00504"/>
    </source>
</evidence>
<dbReference type="SUPFAM" id="SSF101898">
    <property type="entry name" value="NHL repeat"/>
    <property type="match status" value="2"/>
</dbReference>
<dbReference type="Gene3D" id="3.50.50.60">
    <property type="entry name" value="FAD/NAD(P)-binding domain"/>
    <property type="match status" value="1"/>
</dbReference>
<proteinExistence type="predicted"/>
<dbReference type="SUPFAM" id="SSF81296">
    <property type="entry name" value="E set domains"/>
    <property type="match status" value="2"/>
</dbReference>
<dbReference type="SUPFAM" id="SSF57845">
    <property type="entry name" value="B-box zinc-binding domain"/>
    <property type="match status" value="3"/>
</dbReference>
<dbReference type="InterPro" id="IPR000315">
    <property type="entry name" value="Znf_B-box"/>
</dbReference>